<proteinExistence type="predicted"/>
<dbReference type="OrthoDB" id="9788263at2"/>
<sequence length="233" mass="25531">MTDPVPVRDAASVILVRDRATRPQVLMGQRSRTAAFMPGVYVFPGGAVDDGDARVPLSQRLNATCEARLREESGGRLLAGLQAAAIREVSEETGLLLGEPGIWTDDAPAGWEAFHRHACRPCAHHFRFVFRAITPLGPPRRFDARFFLVDADVAVFGADLDDFSAATDELSNLRWVPLDTVDSLRIAFITTLALETAAPHMAHDDPPDSVPCITGDREQALRGARPDRNRFAY</sequence>
<comment type="cofactor">
    <cofactor evidence="2">
        <name>Mg(2+)</name>
        <dbReference type="ChEBI" id="CHEBI:18420"/>
    </cofactor>
</comment>
<gene>
    <name evidence="8" type="ORF">EV688_12120</name>
</gene>
<organism evidence="8 9">
    <name type="scientific">Chromatocurvus halotolerans</name>
    <dbReference type="NCBI Taxonomy" id="1132028"/>
    <lineage>
        <taxon>Bacteria</taxon>
        <taxon>Pseudomonadati</taxon>
        <taxon>Pseudomonadota</taxon>
        <taxon>Gammaproteobacteria</taxon>
        <taxon>Cellvibrionales</taxon>
        <taxon>Halieaceae</taxon>
        <taxon>Chromatocurvus</taxon>
    </lineage>
</organism>
<evidence type="ECO:0000259" key="7">
    <source>
        <dbReference type="PROSITE" id="PS51462"/>
    </source>
</evidence>
<protein>
    <submittedName>
        <fullName evidence="8">NUDIX domain-containing protein</fullName>
    </submittedName>
</protein>
<keyword evidence="4" id="KW-0378">Hydrolase</keyword>
<dbReference type="EMBL" id="SLWX01000021">
    <property type="protein sequence ID" value="TCO71769.1"/>
    <property type="molecule type" value="Genomic_DNA"/>
</dbReference>
<dbReference type="Proteomes" id="UP000294980">
    <property type="component" value="Unassembled WGS sequence"/>
</dbReference>
<dbReference type="CDD" id="cd18870">
    <property type="entry name" value="NUDIX_AcylCoAdiphos_Nudt19"/>
    <property type="match status" value="1"/>
</dbReference>
<comment type="cofactor">
    <cofactor evidence="1">
        <name>Mn(2+)</name>
        <dbReference type="ChEBI" id="CHEBI:29035"/>
    </cofactor>
</comment>
<reference evidence="8 9" key="1">
    <citation type="submission" date="2019-03" db="EMBL/GenBank/DDBJ databases">
        <title>Genomic Encyclopedia of Type Strains, Phase IV (KMG-IV): sequencing the most valuable type-strain genomes for metagenomic binning, comparative biology and taxonomic classification.</title>
        <authorList>
            <person name="Goeker M."/>
        </authorList>
    </citation>
    <scope>NUCLEOTIDE SEQUENCE [LARGE SCALE GENOMIC DNA]</scope>
    <source>
        <strain evidence="8 9">DSM 23344</strain>
    </source>
</reference>
<evidence type="ECO:0000256" key="5">
    <source>
        <dbReference type="ARBA" id="ARBA00022842"/>
    </source>
</evidence>
<evidence type="ECO:0000313" key="8">
    <source>
        <dbReference type="EMBL" id="TCO71769.1"/>
    </source>
</evidence>
<comment type="caution">
    <text evidence="8">The sequence shown here is derived from an EMBL/GenBank/DDBJ whole genome shotgun (WGS) entry which is preliminary data.</text>
</comment>
<dbReference type="PROSITE" id="PS51462">
    <property type="entry name" value="NUDIX"/>
    <property type="match status" value="1"/>
</dbReference>
<dbReference type="GO" id="GO:0046872">
    <property type="term" value="F:metal ion binding"/>
    <property type="evidence" value="ECO:0007669"/>
    <property type="project" value="UniProtKB-KW"/>
</dbReference>
<evidence type="ECO:0000256" key="6">
    <source>
        <dbReference type="ARBA" id="ARBA00023211"/>
    </source>
</evidence>
<dbReference type="InterPro" id="IPR015797">
    <property type="entry name" value="NUDIX_hydrolase-like_dom_sf"/>
</dbReference>
<keyword evidence="6" id="KW-0464">Manganese</keyword>
<evidence type="ECO:0000313" key="9">
    <source>
        <dbReference type="Proteomes" id="UP000294980"/>
    </source>
</evidence>
<dbReference type="InterPro" id="IPR039121">
    <property type="entry name" value="NUDT19"/>
</dbReference>
<keyword evidence="3" id="KW-0479">Metal-binding</keyword>
<dbReference type="GO" id="GO:0016818">
    <property type="term" value="F:hydrolase activity, acting on acid anhydrides, in phosphorus-containing anhydrides"/>
    <property type="evidence" value="ECO:0007669"/>
    <property type="project" value="InterPro"/>
</dbReference>
<evidence type="ECO:0000256" key="2">
    <source>
        <dbReference type="ARBA" id="ARBA00001946"/>
    </source>
</evidence>
<dbReference type="SUPFAM" id="SSF55811">
    <property type="entry name" value="Nudix"/>
    <property type="match status" value="1"/>
</dbReference>
<keyword evidence="9" id="KW-1185">Reference proteome</keyword>
<evidence type="ECO:0000256" key="4">
    <source>
        <dbReference type="ARBA" id="ARBA00022801"/>
    </source>
</evidence>
<dbReference type="RefSeq" id="WP_117319486.1">
    <property type="nucleotide sequence ID" value="NZ_QQSW01000028.1"/>
</dbReference>
<accession>A0A4R2KM12</accession>
<name>A0A4R2KM12_9GAMM</name>
<evidence type="ECO:0000256" key="1">
    <source>
        <dbReference type="ARBA" id="ARBA00001936"/>
    </source>
</evidence>
<dbReference type="Gene3D" id="3.90.79.10">
    <property type="entry name" value="Nucleoside Triphosphate Pyrophosphohydrolase"/>
    <property type="match status" value="1"/>
</dbReference>
<dbReference type="AlphaFoldDB" id="A0A4R2KM12"/>
<evidence type="ECO:0000256" key="3">
    <source>
        <dbReference type="ARBA" id="ARBA00022723"/>
    </source>
</evidence>
<feature type="domain" description="Nudix hydrolase" evidence="7">
    <location>
        <begin position="6"/>
        <end position="198"/>
    </location>
</feature>
<dbReference type="PANTHER" id="PTHR12318:SF0">
    <property type="entry name" value="ACYL-COENZYME A DIPHOSPHATASE NUDT19"/>
    <property type="match status" value="1"/>
</dbReference>
<keyword evidence="5" id="KW-0460">Magnesium</keyword>
<dbReference type="InterPro" id="IPR000086">
    <property type="entry name" value="NUDIX_hydrolase_dom"/>
</dbReference>
<dbReference type="PANTHER" id="PTHR12318">
    <property type="entry name" value="TESTOSTERONE-REGULATED PROTEIN RP2"/>
    <property type="match status" value="1"/>
</dbReference>